<dbReference type="Gene3D" id="1.10.150.130">
    <property type="match status" value="1"/>
</dbReference>
<reference evidence="4 5" key="1">
    <citation type="submission" date="2023-12" db="EMBL/GenBank/DDBJ databases">
        <title>Baltic Sea Cyanobacteria.</title>
        <authorList>
            <person name="Delbaje E."/>
            <person name="Fewer D.P."/>
            <person name="Shishido T.K."/>
        </authorList>
    </citation>
    <scope>NUCLEOTIDE SEQUENCE [LARGE SCALE GENOMIC DNA]</scope>
    <source>
        <strain evidence="4 5">UHCC 0139</strain>
    </source>
</reference>
<gene>
    <name evidence="4" type="ORF">VB738_06670</name>
</gene>
<dbReference type="PROSITE" id="PS51900">
    <property type="entry name" value="CB"/>
    <property type="match status" value="1"/>
</dbReference>
<keyword evidence="5" id="KW-1185">Reference proteome</keyword>
<evidence type="ECO:0000256" key="1">
    <source>
        <dbReference type="ARBA" id="ARBA00023125"/>
    </source>
</evidence>
<accession>A0ABU5RT80</accession>
<name>A0ABU5RT80_9CYAN</name>
<dbReference type="EMBL" id="JAYGHX010000003">
    <property type="protein sequence ID" value="MEA5390942.1"/>
    <property type="molecule type" value="Genomic_DNA"/>
</dbReference>
<feature type="domain" description="Core-binding (CB)" evidence="3">
    <location>
        <begin position="1"/>
        <end position="60"/>
    </location>
</feature>
<evidence type="ECO:0000313" key="5">
    <source>
        <dbReference type="Proteomes" id="UP001304461"/>
    </source>
</evidence>
<keyword evidence="1 2" id="KW-0238">DNA-binding</keyword>
<dbReference type="Proteomes" id="UP001304461">
    <property type="component" value="Unassembled WGS sequence"/>
</dbReference>
<comment type="caution">
    <text evidence="4">The sequence shown here is derived from an EMBL/GenBank/DDBJ whole genome shotgun (WGS) entry which is preliminary data.</text>
</comment>
<evidence type="ECO:0000313" key="4">
    <source>
        <dbReference type="EMBL" id="MEA5390942.1"/>
    </source>
</evidence>
<proteinExistence type="predicted"/>
<protein>
    <submittedName>
        <fullName evidence="4">Site-specific integrase</fullName>
    </submittedName>
</protein>
<sequence>MLEKLREELAVRHYARRTAGTDEQWVRRFLRFHKLRPPREMGQEEINAFLTHLAVEGGGG</sequence>
<evidence type="ECO:0000259" key="3">
    <source>
        <dbReference type="PROSITE" id="PS51900"/>
    </source>
</evidence>
<dbReference type="Pfam" id="PF13495">
    <property type="entry name" value="Phage_int_SAM_4"/>
    <property type="match status" value="1"/>
</dbReference>
<organism evidence="4 5">
    <name type="scientific">Cyanobium gracile UHCC 0139</name>
    <dbReference type="NCBI Taxonomy" id="3110308"/>
    <lineage>
        <taxon>Bacteria</taxon>
        <taxon>Bacillati</taxon>
        <taxon>Cyanobacteriota</taxon>
        <taxon>Cyanophyceae</taxon>
        <taxon>Synechococcales</taxon>
        <taxon>Prochlorococcaceae</taxon>
        <taxon>Cyanobium</taxon>
    </lineage>
</organism>
<dbReference type="InterPro" id="IPR044068">
    <property type="entry name" value="CB"/>
</dbReference>
<evidence type="ECO:0000256" key="2">
    <source>
        <dbReference type="PROSITE-ProRule" id="PRU01248"/>
    </source>
</evidence>
<dbReference type="InterPro" id="IPR004107">
    <property type="entry name" value="Integrase_SAM-like_N"/>
</dbReference>
<dbReference type="InterPro" id="IPR010998">
    <property type="entry name" value="Integrase_recombinase_N"/>
</dbReference>